<protein>
    <submittedName>
        <fullName evidence="17">Penicillin-binding protein 2</fullName>
        <ecNumber evidence="17">2.4.1.129</ecNumber>
    </submittedName>
</protein>
<reference evidence="17" key="1">
    <citation type="submission" date="2017-02" db="EMBL/GenBank/DDBJ databases">
        <authorList>
            <person name="Regsiter A."/>
            <person name="William W."/>
        </authorList>
    </citation>
    <scope>NUCLEOTIDE SEQUENCE</scope>
    <source>
        <strain evidence="17">BdmA 4</strain>
    </source>
</reference>
<proteinExistence type="predicted"/>
<keyword evidence="17" id="KW-0328">Glycosyltransferase</keyword>
<dbReference type="SUPFAM" id="SSF56519">
    <property type="entry name" value="Penicillin binding protein dimerisation domain"/>
    <property type="match status" value="1"/>
</dbReference>
<dbReference type="GO" id="GO:0006508">
    <property type="term" value="P:proteolysis"/>
    <property type="evidence" value="ECO:0007669"/>
    <property type="project" value="UniProtKB-KW"/>
</dbReference>
<dbReference type="GO" id="GO:0016757">
    <property type="term" value="F:glycosyltransferase activity"/>
    <property type="evidence" value="ECO:0007669"/>
    <property type="project" value="UniProtKB-KW"/>
</dbReference>
<evidence type="ECO:0000256" key="6">
    <source>
        <dbReference type="ARBA" id="ARBA00022670"/>
    </source>
</evidence>
<keyword evidence="12 14" id="KW-0472">Membrane</keyword>
<dbReference type="InterPro" id="IPR050515">
    <property type="entry name" value="Beta-lactam/transpept"/>
</dbReference>
<keyword evidence="6" id="KW-0645">Protease</keyword>
<evidence type="ECO:0000256" key="3">
    <source>
        <dbReference type="ARBA" id="ARBA00022475"/>
    </source>
</evidence>
<feature type="domain" description="Penicillin-binding protein transpeptidase" evidence="15">
    <location>
        <begin position="262"/>
        <end position="588"/>
    </location>
</feature>
<evidence type="ECO:0000259" key="16">
    <source>
        <dbReference type="Pfam" id="PF03717"/>
    </source>
</evidence>
<evidence type="ECO:0000259" key="15">
    <source>
        <dbReference type="Pfam" id="PF00905"/>
    </source>
</evidence>
<dbReference type="InterPro" id="IPR005311">
    <property type="entry name" value="PBP_dimer"/>
</dbReference>
<dbReference type="GO" id="GO:0008360">
    <property type="term" value="P:regulation of cell shape"/>
    <property type="evidence" value="ECO:0007669"/>
    <property type="project" value="UniProtKB-KW"/>
</dbReference>
<dbReference type="Gene3D" id="3.40.710.10">
    <property type="entry name" value="DD-peptidase/beta-lactamase superfamily"/>
    <property type="match status" value="1"/>
</dbReference>
<dbReference type="GO" id="GO:0071555">
    <property type="term" value="P:cell wall organization"/>
    <property type="evidence" value="ECO:0007669"/>
    <property type="project" value="UniProtKB-KW"/>
</dbReference>
<name>A0A3P3XTL9_9SPIR</name>
<feature type="transmembrane region" description="Helical" evidence="14">
    <location>
        <begin position="14"/>
        <end position="36"/>
    </location>
</feature>
<evidence type="ECO:0000256" key="1">
    <source>
        <dbReference type="ARBA" id="ARBA00004167"/>
    </source>
</evidence>
<sequence>MAVLQKKITRRIRILRILIVALIVVYSINLFSLQILRKKLFVSEAERVSIQSTRIPAPRGEIYDRSGSVLLAGNIEAYSVYITPSELPASKRKIVVDNLAKLLNISTDDIESKLPDPNSYSYGRVAVAKNASLAAVTEIAARIDEFPSVSWTTKPLRDYADLGSLSNVIGYVGNITRDEYKLLYNKGYTLDDLTGKSGVELTYEDLLKGKDGWISKAVDVHGKDISGNAAKIQAPVSGKRLILSIDTNIQKIAEEALGKRQGSVIVLKPATGEVLAMVTYPYYDSRVFMSDNAGKAYLDLLNDPQKPMLNRAYQSSYPPASTFKTILTASILEESFIPPDKTIYCPGEISYGGRSWSCWIKRPGHGSLALEDALAQSCDIYYWTVGRDYVGVENIVSYAQDFGYGKDTGVDLPGENGGLLPTPSWKEEKYNEPWTPGDTMNLSIGQGYMLASPLQVANMMAMIVNGGVIYKPHVLKEVRDPGTGALINEIQPEVLHKSSISAKTFDTLRSYLRNVIVNGTAKVPISTKVVQIAGKTGTGEIGLKDRWHSWFASFGPCDAPPKDQIVVVTMIEASNPWEWWGPYAANVIYQAIYAGQNAQAAAQTVGVRLEGSSLSGRRE</sequence>
<evidence type="ECO:0000313" key="17">
    <source>
        <dbReference type="EMBL" id="SLM19630.1"/>
    </source>
</evidence>
<dbReference type="Gene3D" id="3.90.1310.10">
    <property type="entry name" value="Penicillin-binding protein 2a (Domain 2)"/>
    <property type="match status" value="1"/>
</dbReference>
<dbReference type="NCBIfam" id="TIGR03423">
    <property type="entry name" value="pbp2_mrdA"/>
    <property type="match status" value="1"/>
</dbReference>
<keyword evidence="5" id="KW-0121">Carboxypeptidase</keyword>
<keyword evidence="9" id="KW-0133">Cell shape</keyword>
<evidence type="ECO:0000256" key="9">
    <source>
        <dbReference type="ARBA" id="ARBA00022960"/>
    </source>
</evidence>
<evidence type="ECO:0000256" key="5">
    <source>
        <dbReference type="ARBA" id="ARBA00022645"/>
    </source>
</evidence>
<dbReference type="SUPFAM" id="SSF56601">
    <property type="entry name" value="beta-lactamase/transpeptidase-like"/>
    <property type="match status" value="1"/>
</dbReference>
<evidence type="ECO:0000256" key="14">
    <source>
        <dbReference type="SAM" id="Phobius"/>
    </source>
</evidence>
<keyword evidence="4" id="KW-0997">Cell inner membrane</keyword>
<dbReference type="InterPro" id="IPR001460">
    <property type="entry name" value="PCN-bd_Tpept"/>
</dbReference>
<keyword evidence="10" id="KW-0573">Peptidoglycan synthesis</keyword>
<evidence type="ECO:0000256" key="11">
    <source>
        <dbReference type="ARBA" id="ARBA00022989"/>
    </source>
</evidence>
<dbReference type="EC" id="2.4.1.129" evidence="17"/>
<dbReference type="InterPro" id="IPR036138">
    <property type="entry name" value="PBP_dimer_sf"/>
</dbReference>
<comment type="subcellular location">
    <subcellularLocation>
        <location evidence="2">Cell membrane</location>
    </subcellularLocation>
    <subcellularLocation>
        <location evidence="1">Membrane</location>
        <topology evidence="1">Single-pass membrane protein</topology>
    </subcellularLocation>
</comment>
<dbReference type="GO" id="GO:0008658">
    <property type="term" value="F:penicillin binding"/>
    <property type="evidence" value="ECO:0007669"/>
    <property type="project" value="InterPro"/>
</dbReference>
<gene>
    <name evidence="17" type="ORF">SPIRO4BDMA_70052</name>
</gene>
<keyword evidence="17" id="KW-0808">Transferase</keyword>
<dbReference type="AlphaFoldDB" id="A0A3P3XTL9"/>
<evidence type="ECO:0000256" key="12">
    <source>
        <dbReference type="ARBA" id="ARBA00023136"/>
    </source>
</evidence>
<evidence type="ECO:0000256" key="4">
    <source>
        <dbReference type="ARBA" id="ARBA00022519"/>
    </source>
</evidence>
<evidence type="ECO:0000256" key="10">
    <source>
        <dbReference type="ARBA" id="ARBA00022984"/>
    </source>
</evidence>
<dbReference type="EMBL" id="FWDO01000007">
    <property type="protein sequence ID" value="SLM19630.1"/>
    <property type="molecule type" value="Genomic_DNA"/>
</dbReference>
<dbReference type="GO" id="GO:0009252">
    <property type="term" value="P:peptidoglycan biosynthetic process"/>
    <property type="evidence" value="ECO:0007669"/>
    <property type="project" value="UniProtKB-KW"/>
</dbReference>
<dbReference type="GO" id="GO:0071972">
    <property type="term" value="F:peptidoglycan L,D-transpeptidase activity"/>
    <property type="evidence" value="ECO:0007669"/>
    <property type="project" value="TreeGrafter"/>
</dbReference>
<keyword evidence="7 14" id="KW-0812">Transmembrane</keyword>
<dbReference type="PANTHER" id="PTHR30627:SF2">
    <property type="entry name" value="PEPTIDOGLYCAN D,D-TRANSPEPTIDASE MRDA"/>
    <property type="match status" value="1"/>
</dbReference>
<dbReference type="InterPro" id="IPR012338">
    <property type="entry name" value="Beta-lactam/transpept-like"/>
</dbReference>
<evidence type="ECO:0000256" key="8">
    <source>
        <dbReference type="ARBA" id="ARBA00022801"/>
    </source>
</evidence>
<dbReference type="Pfam" id="PF00905">
    <property type="entry name" value="Transpeptidase"/>
    <property type="match status" value="1"/>
</dbReference>
<keyword evidence="3" id="KW-1003">Cell membrane</keyword>
<dbReference type="GO" id="GO:0005886">
    <property type="term" value="C:plasma membrane"/>
    <property type="evidence" value="ECO:0007669"/>
    <property type="project" value="UniProtKB-SubCell"/>
</dbReference>
<accession>A0A3P3XTL9</accession>
<feature type="domain" description="Penicillin-binding protein dimerisation" evidence="16">
    <location>
        <begin position="55"/>
        <end position="225"/>
    </location>
</feature>
<organism evidence="17">
    <name type="scientific">uncultured spirochete</name>
    <dbReference type="NCBI Taxonomy" id="156406"/>
    <lineage>
        <taxon>Bacteria</taxon>
        <taxon>Pseudomonadati</taxon>
        <taxon>Spirochaetota</taxon>
        <taxon>Spirochaetia</taxon>
        <taxon>Spirochaetales</taxon>
        <taxon>environmental samples</taxon>
    </lineage>
</organism>
<evidence type="ECO:0000256" key="13">
    <source>
        <dbReference type="ARBA" id="ARBA00023316"/>
    </source>
</evidence>
<keyword evidence="11 14" id="KW-1133">Transmembrane helix</keyword>
<keyword evidence="13" id="KW-0961">Cell wall biogenesis/degradation</keyword>
<evidence type="ECO:0000256" key="7">
    <source>
        <dbReference type="ARBA" id="ARBA00022692"/>
    </source>
</evidence>
<dbReference type="InterPro" id="IPR017790">
    <property type="entry name" value="Penicillin-binding_protein_2"/>
</dbReference>
<evidence type="ECO:0000256" key="2">
    <source>
        <dbReference type="ARBA" id="ARBA00004236"/>
    </source>
</evidence>
<dbReference type="Pfam" id="PF03717">
    <property type="entry name" value="PBP_dimer"/>
    <property type="match status" value="1"/>
</dbReference>
<keyword evidence="8" id="KW-0378">Hydrolase</keyword>
<dbReference type="GO" id="GO:0009002">
    <property type="term" value="F:serine-type D-Ala-D-Ala carboxypeptidase activity"/>
    <property type="evidence" value="ECO:0007669"/>
    <property type="project" value="InterPro"/>
</dbReference>
<dbReference type="PANTHER" id="PTHR30627">
    <property type="entry name" value="PEPTIDOGLYCAN D,D-TRANSPEPTIDASE"/>
    <property type="match status" value="1"/>
</dbReference>